<evidence type="ECO:0000259" key="1">
    <source>
        <dbReference type="Pfam" id="PF03417"/>
    </source>
</evidence>
<gene>
    <name evidence="2" type="ORF">FVF75_03930</name>
</gene>
<dbReference type="Proteomes" id="UP000322080">
    <property type="component" value="Unassembled WGS sequence"/>
</dbReference>
<dbReference type="PANTHER" id="PTHR34180">
    <property type="entry name" value="PEPTIDASE C45"/>
    <property type="match status" value="1"/>
</dbReference>
<evidence type="ECO:0000313" key="2">
    <source>
        <dbReference type="EMBL" id="TYB83334.1"/>
    </source>
</evidence>
<name>A0A5D0RRW7_9RHOB</name>
<dbReference type="Pfam" id="PF03417">
    <property type="entry name" value="AAT"/>
    <property type="match status" value="1"/>
</dbReference>
<accession>A0A5D0RRW7</accession>
<reference evidence="2 3" key="1">
    <citation type="submission" date="2019-08" db="EMBL/GenBank/DDBJ databases">
        <title>Identification of a novel species of the genus Boseongicola.</title>
        <authorList>
            <person name="Zhang X.-Q."/>
        </authorList>
    </citation>
    <scope>NUCLEOTIDE SEQUENCE [LARGE SCALE GENOMIC DNA]</scope>
    <source>
        <strain evidence="2 3">HY14</strain>
    </source>
</reference>
<comment type="caution">
    <text evidence="2">The sequence shown here is derived from an EMBL/GenBank/DDBJ whole genome shotgun (WGS) entry which is preliminary data.</text>
</comment>
<proteinExistence type="predicted"/>
<dbReference type="RefSeq" id="WP_148376424.1">
    <property type="nucleotide sequence ID" value="NZ_VSIY01000003.1"/>
</dbReference>
<dbReference type="InterPro" id="IPR047794">
    <property type="entry name" value="C45_proenzyme-like"/>
</dbReference>
<dbReference type="PANTHER" id="PTHR34180:SF1">
    <property type="entry name" value="BETA-ALANYL-DOPAMINE_CARCININE HYDROLASE"/>
    <property type="match status" value="1"/>
</dbReference>
<evidence type="ECO:0000313" key="3">
    <source>
        <dbReference type="Proteomes" id="UP000322080"/>
    </source>
</evidence>
<dbReference type="NCBIfam" id="NF040521">
    <property type="entry name" value="C45_proenzyme"/>
    <property type="match status" value="1"/>
</dbReference>
<protein>
    <recommendedName>
        <fullName evidence="1">Peptidase C45 hydrolase domain-containing protein</fullName>
    </recommendedName>
</protein>
<dbReference type="InterPro" id="IPR005079">
    <property type="entry name" value="Peptidase_C45_hydrolase"/>
</dbReference>
<sequence>MTARKAGPGDVLNLAGDPFTRGASQAIGAPVEEVRATLAQRLSIANEAGAFGAGAQDYLDDQRRFAERHCPNALAEVAGIAEGFGIPEHEVFAHLYIGTLTDLAHAAATEEDGCSAWATADGPDGPLVVKNRDFSGRHAGIQRVFRHEGPDLDHGPMLCLGSLGAPSAYSSGMNAAGLAVVDTQVGVRHHATGWLRYFLMTELLSKTATVADALTLIREVPHAGGGTLVLGDRSGAVAAVELGASAVAIELAPLVCRTNHFTTTALAPDTRRDTEDRIDANSAGRRTVLDAALPGAVWSIDAATRLMARHEGAGPLCQHGAEGQSRTIASVVYCCRDAHLYACLSNPCSGTWLRFALGA</sequence>
<dbReference type="Gene3D" id="3.60.60.10">
    <property type="entry name" value="Penicillin V Acylase, Chain A"/>
    <property type="match status" value="1"/>
</dbReference>
<dbReference type="AlphaFoldDB" id="A0A5D0RRW7"/>
<feature type="domain" description="Peptidase C45 hydrolase" evidence="1">
    <location>
        <begin position="122"/>
        <end position="347"/>
    </location>
</feature>
<organism evidence="2 3">
    <name type="scientific">Maritimibacter fusiformis</name>
    <dbReference type="NCBI Taxonomy" id="2603819"/>
    <lineage>
        <taxon>Bacteria</taxon>
        <taxon>Pseudomonadati</taxon>
        <taxon>Pseudomonadota</taxon>
        <taxon>Alphaproteobacteria</taxon>
        <taxon>Rhodobacterales</taxon>
        <taxon>Roseobacteraceae</taxon>
        <taxon>Maritimibacter</taxon>
    </lineage>
</organism>
<dbReference type="InterPro" id="IPR047801">
    <property type="entry name" value="Peptidase_C45"/>
</dbReference>
<dbReference type="EMBL" id="VSIY01000003">
    <property type="protein sequence ID" value="TYB83334.1"/>
    <property type="molecule type" value="Genomic_DNA"/>
</dbReference>
<keyword evidence="3" id="KW-1185">Reference proteome</keyword>